<proteinExistence type="predicted"/>
<dbReference type="Pfam" id="PF13456">
    <property type="entry name" value="RVT_3"/>
    <property type="match status" value="1"/>
</dbReference>
<dbReference type="PANTHER" id="PTHR47074:SF73">
    <property type="entry name" value="OS04G0448401 PROTEIN"/>
    <property type="match status" value="1"/>
</dbReference>
<dbReference type="OrthoDB" id="1193612at2759"/>
<dbReference type="CDD" id="cd06222">
    <property type="entry name" value="RNase_H_like"/>
    <property type="match status" value="1"/>
</dbReference>
<dbReference type="InterPro" id="IPR002156">
    <property type="entry name" value="RNaseH_domain"/>
</dbReference>
<keyword evidence="3" id="KW-1185">Reference proteome</keyword>
<dbReference type="GO" id="GO:0003676">
    <property type="term" value="F:nucleic acid binding"/>
    <property type="evidence" value="ECO:0007669"/>
    <property type="project" value="InterPro"/>
</dbReference>
<evidence type="ECO:0000313" key="3">
    <source>
        <dbReference type="Proteomes" id="UP000634136"/>
    </source>
</evidence>
<feature type="domain" description="RNase H type-1" evidence="1">
    <location>
        <begin position="131"/>
        <end position="190"/>
    </location>
</feature>
<dbReference type="Proteomes" id="UP000634136">
    <property type="component" value="Unassembled WGS sequence"/>
</dbReference>
<protein>
    <submittedName>
        <fullName evidence="2">Putative ribonuclease H protein At1g65750 family</fullName>
    </submittedName>
</protein>
<comment type="caution">
    <text evidence="2">The sequence shown here is derived from an EMBL/GenBank/DDBJ whole genome shotgun (WGS) entry which is preliminary data.</text>
</comment>
<dbReference type="InterPro" id="IPR052929">
    <property type="entry name" value="RNase_H-like_EbsB-rel"/>
</dbReference>
<dbReference type="AlphaFoldDB" id="A0A834XHZ8"/>
<dbReference type="PANTHER" id="PTHR47074">
    <property type="entry name" value="BNAC02G40300D PROTEIN"/>
    <property type="match status" value="1"/>
</dbReference>
<accession>A0A834XHZ8</accession>
<evidence type="ECO:0000313" key="2">
    <source>
        <dbReference type="EMBL" id="KAF7843583.1"/>
    </source>
</evidence>
<dbReference type="InterPro" id="IPR044730">
    <property type="entry name" value="RNase_H-like_dom_plant"/>
</dbReference>
<gene>
    <name evidence="2" type="ORF">G2W53_000488</name>
</gene>
<sequence length="218" mass="24814">MEEGCTLCQEEEETAFHLLMECPATQVIWQAAQFDYSSKEYHTNFLEWVTVEGKEWSKEQLGMLIITACLIWEEKNTRRFTENANNLSRIWIKATMIWEELMRDTLLGTDAEIAEGRNTWVKPAPPCFKLNCDAAMSAGKRGSIGGLIRDSEGIVVAAFAIPVNHVEDIYRLEAMAIQKGVEVARDIGVQYNFLIPNALRPPCTMLTLPFWRRPARAI</sequence>
<name>A0A834XHZ8_9FABA</name>
<organism evidence="2 3">
    <name type="scientific">Senna tora</name>
    <dbReference type="NCBI Taxonomy" id="362788"/>
    <lineage>
        <taxon>Eukaryota</taxon>
        <taxon>Viridiplantae</taxon>
        <taxon>Streptophyta</taxon>
        <taxon>Embryophyta</taxon>
        <taxon>Tracheophyta</taxon>
        <taxon>Spermatophyta</taxon>
        <taxon>Magnoliopsida</taxon>
        <taxon>eudicotyledons</taxon>
        <taxon>Gunneridae</taxon>
        <taxon>Pentapetalae</taxon>
        <taxon>rosids</taxon>
        <taxon>fabids</taxon>
        <taxon>Fabales</taxon>
        <taxon>Fabaceae</taxon>
        <taxon>Caesalpinioideae</taxon>
        <taxon>Cassia clade</taxon>
        <taxon>Senna</taxon>
    </lineage>
</organism>
<dbReference type="EMBL" id="JAAIUW010000001">
    <property type="protein sequence ID" value="KAF7843583.1"/>
    <property type="molecule type" value="Genomic_DNA"/>
</dbReference>
<reference evidence="2" key="1">
    <citation type="submission" date="2020-09" db="EMBL/GenBank/DDBJ databases">
        <title>Genome-Enabled Discovery of Anthraquinone Biosynthesis in Senna tora.</title>
        <authorList>
            <person name="Kang S.-H."/>
            <person name="Pandey R.P."/>
            <person name="Lee C.-M."/>
            <person name="Sim J.-S."/>
            <person name="Jeong J.-T."/>
            <person name="Choi B.-S."/>
            <person name="Jung M."/>
            <person name="Ginzburg D."/>
            <person name="Zhao K."/>
            <person name="Won S.Y."/>
            <person name="Oh T.-J."/>
            <person name="Yu Y."/>
            <person name="Kim N.-H."/>
            <person name="Lee O.R."/>
            <person name="Lee T.-H."/>
            <person name="Bashyal P."/>
            <person name="Kim T.-S."/>
            <person name="Lee W.-H."/>
            <person name="Kawkins C."/>
            <person name="Kim C.-K."/>
            <person name="Kim J.S."/>
            <person name="Ahn B.O."/>
            <person name="Rhee S.Y."/>
            <person name="Sohng J.K."/>
        </authorList>
    </citation>
    <scope>NUCLEOTIDE SEQUENCE</scope>
    <source>
        <tissue evidence="2">Leaf</tissue>
    </source>
</reference>
<evidence type="ECO:0000259" key="1">
    <source>
        <dbReference type="Pfam" id="PF13456"/>
    </source>
</evidence>
<dbReference type="GO" id="GO:0004523">
    <property type="term" value="F:RNA-DNA hybrid ribonuclease activity"/>
    <property type="evidence" value="ECO:0007669"/>
    <property type="project" value="InterPro"/>
</dbReference>